<dbReference type="EMBL" id="JABMIG020000019">
    <property type="protein sequence ID" value="KAL3802493.1"/>
    <property type="molecule type" value="Genomic_DNA"/>
</dbReference>
<accession>A0ABD3QQ77</accession>
<keyword evidence="3" id="KW-1185">Reference proteome</keyword>
<evidence type="ECO:0000256" key="1">
    <source>
        <dbReference type="SAM" id="MobiDB-lite"/>
    </source>
</evidence>
<feature type="region of interest" description="Disordered" evidence="1">
    <location>
        <begin position="23"/>
        <end position="43"/>
    </location>
</feature>
<proteinExistence type="predicted"/>
<comment type="caution">
    <text evidence="2">The sequence shown here is derived from an EMBL/GenBank/DDBJ whole genome shotgun (WGS) entry which is preliminary data.</text>
</comment>
<sequence length="107" mass="11279">MAAMSSNCIDGRMVKMMTVKLPRFPTSNGTHDRDSPHILPGRAEPGGMLKVIAGADVKAGKAIDISYSGGVEGNNRLIQDYGFLHSGGSMERASGRAVAEGYRVVAN</sequence>
<protein>
    <recommendedName>
        <fullName evidence="4">Peptidylprolyl isomerase</fullName>
    </recommendedName>
</protein>
<gene>
    <name evidence="2" type="ORF">HJC23_012512</name>
</gene>
<evidence type="ECO:0000313" key="3">
    <source>
        <dbReference type="Proteomes" id="UP001516023"/>
    </source>
</evidence>
<dbReference type="AlphaFoldDB" id="A0ABD3QQ77"/>
<evidence type="ECO:0000313" key="2">
    <source>
        <dbReference type="EMBL" id="KAL3802493.1"/>
    </source>
</evidence>
<dbReference type="Proteomes" id="UP001516023">
    <property type="component" value="Unassembled WGS sequence"/>
</dbReference>
<reference evidence="2 3" key="1">
    <citation type="journal article" date="2020" name="G3 (Bethesda)">
        <title>Improved Reference Genome for Cyclotella cryptica CCMP332, a Model for Cell Wall Morphogenesis, Salinity Adaptation, and Lipid Production in Diatoms (Bacillariophyta).</title>
        <authorList>
            <person name="Roberts W.R."/>
            <person name="Downey K.M."/>
            <person name="Ruck E.C."/>
            <person name="Traller J.C."/>
            <person name="Alverson A.J."/>
        </authorList>
    </citation>
    <scope>NUCLEOTIDE SEQUENCE [LARGE SCALE GENOMIC DNA]</scope>
    <source>
        <strain evidence="2 3">CCMP332</strain>
    </source>
</reference>
<organism evidence="2 3">
    <name type="scientific">Cyclotella cryptica</name>
    <dbReference type="NCBI Taxonomy" id="29204"/>
    <lineage>
        <taxon>Eukaryota</taxon>
        <taxon>Sar</taxon>
        <taxon>Stramenopiles</taxon>
        <taxon>Ochrophyta</taxon>
        <taxon>Bacillariophyta</taxon>
        <taxon>Coscinodiscophyceae</taxon>
        <taxon>Thalassiosirophycidae</taxon>
        <taxon>Stephanodiscales</taxon>
        <taxon>Stephanodiscaceae</taxon>
        <taxon>Cyclotella</taxon>
    </lineage>
</organism>
<name>A0ABD3QQ77_9STRA</name>
<evidence type="ECO:0008006" key="4">
    <source>
        <dbReference type="Google" id="ProtNLM"/>
    </source>
</evidence>